<reference evidence="10 11" key="1">
    <citation type="journal article" date="2016" name="Nat. Commun.">
        <title>Thousands of microbial genomes shed light on interconnected biogeochemical processes in an aquifer system.</title>
        <authorList>
            <person name="Anantharaman K."/>
            <person name="Brown C.T."/>
            <person name="Hug L.A."/>
            <person name="Sharon I."/>
            <person name="Castelle C.J."/>
            <person name="Probst A.J."/>
            <person name="Thomas B.C."/>
            <person name="Singh A."/>
            <person name="Wilkins M.J."/>
            <person name="Karaoz U."/>
            <person name="Brodie E.L."/>
            <person name="Williams K.H."/>
            <person name="Hubbard S.S."/>
            <person name="Banfield J.F."/>
        </authorList>
    </citation>
    <scope>NUCLEOTIDE SEQUENCE [LARGE SCALE GENOMIC DNA]</scope>
</reference>
<dbReference type="GO" id="GO:0005886">
    <property type="term" value="C:plasma membrane"/>
    <property type="evidence" value="ECO:0007669"/>
    <property type="project" value="UniProtKB-SubCell"/>
</dbReference>
<dbReference type="InterPro" id="IPR025857">
    <property type="entry name" value="MacB_PCD"/>
</dbReference>
<protein>
    <recommendedName>
        <fullName evidence="12">Multidrug ABC transporter substrate-binding protein</fullName>
    </recommendedName>
</protein>
<feature type="domain" description="MacB-like periplasmic core" evidence="9">
    <location>
        <begin position="22"/>
        <end position="246"/>
    </location>
</feature>
<dbReference type="EMBL" id="MGAC01000030">
    <property type="protein sequence ID" value="OGK37831.1"/>
    <property type="molecule type" value="Genomic_DNA"/>
</dbReference>
<evidence type="ECO:0000256" key="4">
    <source>
        <dbReference type="ARBA" id="ARBA00022989"/>
    </source>
</evidence>
<evidence type="ECO:0000256" key="3">
    <source>
        <dbReference type="ARBA" id="ARBA00022692"/>
    </source>
</evidence>
<evidence type="ECO:0000256" key="5">
    <source>
        <dbReference type="ARBA" id="ARBA00023136"/>
    </source>
</evidence>
<evidence type="ECO:0000259" key="9">
    <source>
        <dbReference type="Pfam" id="PF12704"/>
    </source>
</evidence>
<organism evidence="10 11">
    <name type="scientific">Candidatus Roizmanbacteria bacterium RIFCSPHIGHO2_12_FULL_41_11</name>
    <dbReference type="NCBI Taxonomy" id="1802052"/>
    <lineage>
        <taxon>Bacteria</taxon>
        <taxon>Candidatus Roizmaniibacteriota</taxon>
    </lineage>
</organism>
<keyword evidence="5 7" id="KW-0472">Membrane</keyword>
<dbReference type="InterPro" id="IPR003838">
    <property type="entry name" value="ABC3_permease_C"/>
</dbReference>
<evidence type="ECO:0000256" key="2">
    <source>
        <dbReference type="ARBA" id="ARBA00022475"/>
    </source>
</evidence>
<comment type="subcellular location">
    <subcellularLocation>
        <location evidence="1">Cell membrane</location>
        <topology evidence="1">Multi-pass membrane protein</topology>
    </subcellularLocation>
</comment>
<evidence type="ECO:0000256" key="7">
    <source>
        <dbReference type="SAM" id="Phobius"/>
    </source>
</evidence>
<keyword evidence="3 7" id="KW-0812">Transmembrane</keyword>
<evidence type="ECO:0000256" key="1">
    <source>
        <dbReference type="ARBA" id="ARBA00004651"/>
    </source>
</evidence>
<evidence type="ECO:0000313" key="11">
    <source>
        <dbReference type="Proteomes" id="UP000176803"/>
    </source>
</evidence>
<dbReference type="AlphaFoldDB" id="A0A1F7I366"/>
<comment type="caution">
    <text evidence="10">The sequence shown here is derived from an EMBL/GenBank/DDBJ whole genome shotgun (WGS) entry which is preliminary data.</text>
</comment>
<feature type="transmembrane region" description="Helical" evidence="7">
    <location>
        <begin position="325"/>
        <end position="354"/>
    </location>
</feature>
<keyword evidence="2" id="KW-1003">Cell membrane</keyword>
<evidence type="ECO:0000313" key="10">
    <source>
        <dbReference type="EMBL" id="OGK37831.1"/>
    </source>
</evidence>
<evidence type="ECO:0000259" key="8">
    <source>
        <dbReference type="Pfam" id="PF02687"/>
    </source>
</evidence>
<dbReference type="PANTHER" id="PTHR30572:SF4">
    <property type="entry name" value="ABC TRANSPORTER PERMEASE YTRF"/>
    <property type="match status" value="1"/>
</dbReference>
<dbReference type="PANTHER" id="PTHR30572">
    <property type="entry name" value="MEMBRANE COMPONENT OF TRANSPORTER-RELATED"/>
    <property type="match status" value="1"/>
</dbReference>
<evidence type="ECO:0008006" key="12">
    <source>
        <dbReference type="Google" id="ProtNLM"/>
    </source>
</evidence>
<evidence type="ECO:0000256" key="6">
    <source>
        <dbReference type="ARBA" id="ARBA00038076"/>
    </source>
</evidence>
<gene>
    <name evidence="10" type="ORF">A3F03_04815</name>
</gene>
<dbReference type="Pfam" id="PF02687">
    <property type="entry name" value="FtsX"/>
    <property type="match status" value="1"/>
</dbReference>
<feature type="transmembrane region" description="Helical" evidence="7">
    <location>
        <begin position="23"/>
        <end position="46"/>
    </location>
</feature>
<keyword evidence="4 7" id="KW-1133">Transmembrane helix</keyword>
<dbReference type="InterPro" id="IPR050250">
    <property type="entry name" value="Macrolide_Exporter_MacB"/>
</dbReference>
<accession>A0A1F7I366</accession>
<comment type="similarity">
    <text evidence="6">Belongs to the ABC-4 integral membrane protein family.</text>
</comment>
<name>A0A1F7I366_9BACT</name>
<dbReference type="GO" id="GO:0022857">
    <property type="term" value="F:transmembrane transporter activity"/>
    <property type="evidence" value="ECO:0007669"/>
    <property type="project" value="TreeGrafter"/>
</dbReference>
<dbReference type="Pfam" id="PF12704">
    <property type="entry name" value="MacB_PCD"/>
    <property type="match status" value="1"/>
</dbReference>
<proteinExistence type="inferred from homology"/>
<feature type="domain" description="ABC3 transporter permease C-terminal" evidence="8">
    <location>
        <begin position="283"/>
        <end position="390"/>
    </location>
</feature>
<feature type="transmembrane region" description="Helical" evidence="7">
    <location>
        <begin position="366"/>
        <end position="384"/>
    </location>
</feature>
<sequence length="401" mass="43806">MNYFLFIIKSAAFDFSRNKGRTFLTSLGILIGVLSVVLLTAFGLGLKKYIADQFESLGTNLLRVLPGQPLRSGGFSGGPSSFGTIHFEEKDVVKLSRLRSLEVVVPVYYKSMDVVAGKNTEFATVYMTNSDVFKAINLNTEYGAPFTKQDVEKRSKVVVIGPKIAENLFADQKAAVDRSLKIEGQTFKVLGVLGAKGGGFGGPDLDSFIYMPYKTGYIFNTDKQFIILILKVKSDQSIETAKTEANDILLKRFKKDDFSIVEQGEILSAINSIFAVLNTVLIAIAAISLVVGGIGIMNIMYVTVTERIKEIGIRRALGARKKDILYQFLVESVILSLLGGLMGLLLAALIILFVQRFFPAYIDLQSIMLALGVSSAIGVIFGVFPAKKAADLAPIEAIRYE</sequence>
<feature type="transmembrane region" description="Helical" evidence="7">
    <location>
        <begin position="280"/>
        <end position="304"/>
    </location>
</feature>
<dbReference type="Proteomes" id="UP000176803">
    <property type="component" value="Unassembled WGS sequence"/>
</dbReference>